<dbReference type="AlphaFoldDB" id="A0A8D8B2L2"/>
<protein>
    <submittedName>
        <fullName evidence="2">(northern house mosquito) hypothetical protein</fullName>
    </submittedName>
</protein>
<keyword evidence="1" id="KW-0812">Transmembrane</keyword>
<feature type="transmembrane region" description="Helical" evidence="1">
    <location>
        <begin position="57"/>
        <end position="75"/>
    </location>
</feature>
<sequence length="109" mass="11537">MSHPEAVPPLKLSMLVLILLLLIFVPKASLPVAILVPVPPLRHPTPTVIPTTRRGRTAATVLLLLLLLLATIAILEATLTGQHVLRLGRIVVAAVHLGVLVPVLGRAEA</sequence>
<reference evidence="2" key="1">
    <citation type="submission" date="2021-05" db="EMBL/GenBank/DDBJ databases">
        <authorList>
            <person name="Alioto T."/>
            <person name="Alioto T."/>
            <person name="Gomez Garrido J."/>
        </authorList>
    </citation>
    <scope>NUCLEOTIDE SEQUENCE</scope>
</reference>
<feature type="transmembrane region" description="Helical" evidence="1">
    <location>
        <begin position="87"/>
        <end position="105"/>
    </location>
</feature>
<feature type="transmembrane region" description="Helical" evidence="1">
    <location>
        <begin position="12"/>
        <end position="36"/>
    </location>
</feature>
<proteinExistence type="predicted"/>
<organism evidence="2">
    <name type="scientific">Culex pipiens</name>
    <name type="common">House mosquito</name>
    <dbReference type="NCBI Taxonomy" id="7175"/>
    <lineage>
        <taxon>Eukaryota</taxon>
        <taxon>Metazoa</taxon>
        <taxon>Ecdysozoa</taxon>
        <taxon>Arthropoda</taxon>
        <taxon>Hexapoda</taxon>
        <taxon>Insecta</taxon>
        <taxon>Pterygota</taxon>
        <taxon>Neoptera</taxon>
        <taxon>Endopterygota</taxon>
        <taxon>Diptera</taxon>
        <taxon>Nematocera</taxon>
        <taxon>Culicoidea</taxon>
        <taxon>Culicidae</taxon>
        <taxon>Culicinae</taxon>
        <taxon>Culicini</taxon>
        <taxon>Culex</taxon>
        <taxon>Culex</taxon>
    </lineage>
</organism>
<keyword evidence="1" id="KW-1133">Transmembrane helix</keyword>
<evidence type="ECO:0000256" key="1">
    <source>
        <dbReference type="SAM" id="Phobius"/>
    </source>
</evidence>
<dbReference type="EMBL" id="HBUE01050780">
    <property type="protein sequence ID" value="CAG6464286.1"/>
    <property type="molecule type" value="Transcribed_RNA"/>
</dbReference>
<accession>A0A8D8B2L2</accession>
<evidence type="ECO:0000313" key="2">
    <source>
        <dbReference type="EMBL" id="CAG6464286.1"/>
    </source>
</evidence>
<name>A0A8D8B2L2_CULPI</name>
<keyword evidence="1" id="KW-0472">Membrane</keyword>